<dbReference type="PANTHER" id="PTHR34990">
    <property type="entry name" value="UDP-2,3-DIACYLGLUCOSAMINE HYDROLASE-RELATED"/>
    <property type="match status" value="1"/>
</dbReference>
<dbReference type="Proteomes" id="UP000478837">
    <property type="component" value="Unassembled WGS sequence"/>
</dbReference>
<evidence type="ECO:0000256" key="1">
    <source>
        <dbReference type="ARBA" id="ARBA00022475"/>
    </source>
</evidence>
<keyword evidence="3" id="KW-0479">Metal-binding</keyword>
<organism evidence="7 8">
    <name type="scientific">Alteromonas hispanica</name>
    <dbReference type="NCBI Taxonomy" id="315421"/>
    <lineage>
        <taxon>Bacteria</taxon>
        <taxon>Pseudomonadati</taxon>
        <taxon>Pseudomonadota</taxon>
        <taxon>Gammaproteobacteria</taxon>
        <taxon>Alteromonadales</taxon>
        <taxon>Alteromonadaceae</taxon>
        <taxon>Alteromonas/Salinimonas group</taxon>
        <taxon>Alteromonas</taxon>
    </lineage>
</organism>
<comment type="caution">
    <text evidence="7">The sequence shown here is derived from an EMBL/GenBank/DDBJ whole genome shotgun (WGS) entry which is preliminary data.</text>
</comment>
<evidence type="ECO:0000256" key="3">
    <source>
        <dbReference type="ARBA" id="ARBA00022723"/>
    </source>
</evidence>
<keyword evidence="2" id="KW-0997">Cell inner membrane</keyword>
<dbReference type="InterPro" id="IPR004843">
    <property type="entry name" value="Calcineurin-like_PHP"/>
</dbReference>
<feature type="domain" description="Calcineurin-like phosphoesterase" evidence="6">
    <location>
        <begin position="8"/>
        <end position="208"/>
    </location>
</feature>
<dbReference type="Pfam" id="PF00149">
    <property type="entry name" value="Metallophos"/>
    <property type="match status" value="1"/>
</dbReference>
<proteinExistence type="predicted"/>
<dbReference type="GO" id="GO:0016020">
    <property type="term" value="C:membrane"/>
    <property type="evidence" value="ECO:0007669"/>
    <property type="project" value="GOC"/>
</dbReference>
<keyword evidence="1" id="KW-1003">Cell membrane</keyword>
<keyword evidence="5" id="KW-0464">Manganese</keyword>
<dbReference type="EMBL" id="JAAAWP010000003">
    <property type="protein sequence ID" value="NDW21094.1"/>
    <property type="molecule type" value="Genomic_DNA"/>
</dbReference>
<evidence type="ECO:0000256" key="4">
    <source>
        <dbReference type="ARBA" id="ARBA00023136"/>
    </source>
</evidence>
<dbReference type="CDD" id="cd07398">
    <property type="entry name" value="MPP_YbbF-LpxH"/>
    <property type="match status" value="1"/>
</dbReference>
<dbReference type="Gene3D" id="3.60.21.10">
    <property type="match status" value="1"/>
</dbReference>
<keyword evidence="4" id="KW-0472">Membrane</keyword>
<dbReference type="SUPFAM" id="SSF56300">
    <property type="entry name" value="Metallo-dependent phosphatases"/>
    <property type="match status" value="1"/>
</dbReference>
<evidence type="ECO:0000256" key="5">
    <source>
        <dbReference type="ARBA" id="ARBA00023211"/>
    </source>
</evidence>
<gene>
    <name evidence="7" type="ORF">GTW09_06150</name>
</gene>
<evidence type="ECO:0000259" key="6">
    <source>
        <dbReference type="Pfam" id="PF00149"/>
    </source>
</evidence>
<name>A0A6L9MSD0_9ALTE</name>
<protein>
    <submittedName>
        <fullName evidence="7">UDP-2,3-diacylglucosamine diphosphatase</fullName>
    </submittedName>
</protein>
<accession>A0A6L9MSD0</accession>
<dbReference type="InterPro" id="IPR029052">
    <property type="entry name" value="Metallo-depent_PP-like"/>
</dbReference>
<dbReference type="GO" id="GO:0046872">
    <property type="term" value="F:metal ion binding"/>
    <property type="evidence" value="ECO:0007669"/>
    <property type="project" value="UniProtKB-KW"/>
</dbReference>
<keyword evidence="8" id="KW-1185">Reference proteome</keyword>
<dbReference type="GO" id="GO:0008758">
    <property type="term" value="F:UDP-2,3-diacylglucosamine hydrolase activity"/>
    <property type="evidence" value="ECO:0007669"/>
    <property type="project" value="TreeGrafter"/>
</dbReference>
<evidence type="ECO:0000313" key="8">
    <source>
        <dbReference type="Proteomes" id="UP000478837"/>
    </source>
</evidence>
<dbReference type="PANTHER" id="PTHR34990:SF2">
    <property type="entry name" value="BLL8164 PROTEIN"/>
    <property type="match status" value="1"/>
</dbReference>
<sequence length="268" mass="30936">MIKAPHFRSVFISDTHLGNKDCKADFLLHFLNNMTCDTLYLVGDIVDMWSMSKQFRWPDAHNEVIHKIMQLSHDSTKVVFLPGNHDAPLQKYSGMQFGDIEIKRQYIHETAANKRYLVLHGDQCDQDVTLGRFHAWIGDKAYDALLFANRWFNLIRRWRKQNYWSLAGYIKQRVKGANKAIARYKNATTKRALDLKLDGVICGHIHHPESDIVNGIHYVNDGDWIENCSALVEDSTGKLELIDWVVYTKQDTVSELDFSHLDTTNKAA</sequence>
<dbReference type="InterPro" id="IPR043461">
    <property type="entry name" value="LpxH-like"/>
</dbReference>
<dbReference type="GO" id="GO:0009245">
    <property type="term" value="P:lipid A biosynthetic process"/>
    <property type="evidence" value="ECO:0007669"/>
    <property type="project" value="TreeGrafter"/>
</dbReference>
<reference evidence="7 8" key="1">
    <citation type="submission" date="2020-01" db="EMBL/GenBank/DDBJ databases">
        <title>Genomes of bacteria type strains.</title>
        <authorList>
            <person name="Chen J."/>
            <person name="Zhu S."/>
            <person name="Yang J."/>
        </authorList>
    </citation>
    <scope>NUCLEOTIDE SEQUENCE [LARGE SCALE GENOMIC DNA]</scope>
    <source>
        <strain evidence="7 8">LMG 22958</strain>
    </source>
</reference>
<evidence type="ECO:0000256" key="2">
    <source>
        <dbReference type="ARBA" id="ARBA00022519"/>
    </source>
</evidence>
<dbReference type="AlphaFoldDB" id="A0A6L9MSD0"/>
<evidence type="ECO:0000313" key="7">
    <source>
        <dbReference type="EMBL" id="NDW21094.1"/>
    </source>
</evidence>